<dbReference type="AlphaFoldDB" id="A0A5A8DKM1"/>
<accession>A0A5A8DKM1</accession>
<keyword evidence="3" id="KW-1185">Reference proteome</keyword>
<dbReference type="EMBL" id="VLTN01000022">
    <property type="protein sequence ID" value="KAA0152185.1"/>
    <property type="molecule type" value="Genomic_DNA"/>
</dbReference>
<evidence type="ECO:0000313" key="4">
    <source>
        <dbReference type="Proteomes" id="UP000325113"/>
    </source>
</evidence>
<protein>
    <submittedName>
        <fullName evidence="2">Uncharacterized protein</fullName>
    </submittedName>
</protein>
<proteinExistence type="predicted"/>
<sequence length="91" mass="9575">MNSLVALSALHDKHPEGVRACLANFQRLPVADDRAVASAVSALIDQAAGHRELQEPIAMLGPEDLVAACRVSFSARSSALDPFAFFSARAG</sequence>
<comment type="caution">
    <text evidence="2">The sequence shown here is derived from an EMBL/GenBank/DDBJ whole genome shotgun (WGS) entry which is preliminary data.</text>
</comment>
<dbReference type="Proteomes" id="UP000323011">
    <property type="component" value="Unassembled WGS sequence"/>
</dbReference>
<dbReference type="Proteomes" id="UP000325113">
    <property type="component" value="Unassembled WGS sequence"/>
</dbReference>
<evidence type="ECO:0000313" key="3">
    <source>
        <dbReference type="Proteomes" id="UP000323011"/>
    </source>
</evidence>
<gene>
    <name evidence="1" type="ORF">FNF29_04051</name>
    <name evidence="2" type="ORF">FNF31_01618</name>
</gene>
<dbReference type="EMBL" id="VLTM01000010">
    <property type="protein sequence ID" value="KAA0166005.1"/>
    <property type="molecule type" value="Genomic_DNA"/>
</dbReference>
<name>A0A5A8DKM1_CAFRO</name>
<evidence type="ECO:0000313" key="1">
    <source>
        <dbReference type="EMBL" id="KAA0152185.1"/>
    </source>
</evidence>
<evidence type="ECO:0000313" key="2">
    <source>
        <dbReference type="EMBL" id="KAA0166005.1"/>
    </source>
</evidence>
<reference evidence="3 4" key="1">
    <citation type="submission" date="2019-07" db="EMBL/GenBank/DDBJ databases">
        <title>Genomes of Cafeteria roenbergensis.</title>
        <authorList>
            <person name="Fischer M.G."/>
            <person name="Hackl T."/>
            <person name="Roman M."/>
        </authorList>
    </citation>
    <scope>NUCLEOTIDE SEQUENCE [LARGE SCALE GENOMIC DNA]</scope>
    <source>
        <strain evidence="1 3">BVI</strain>
        <strain evidence="2 4">Cflag</strain>
    </source>
</reference>
<organism evidence="2 4">
    <name type="scientific">Cafeteria roenbergensis</name>
    <name type="common">Marine flagellate</name>
    <dbReference type="NCBI Taxonomy" id="33653"/>
    <lineage>
        <taxon>Eukaryota</taxon>
        <taxon>Sar</taxon>
        <taxon>Stramenopiles</taxon>
        <taxon>Bigyra</taxon>
        <taxon>Opalozoa</taxon>
        <taxon>Bicosoecida</taxon>
        <taxon>Cafeteriaceae</taxon>
        <taxon>Cafeteria</taxon>
    </lineage>
</organism>